<organism evidence="4 5">
    <name type="scientific">Lepeophtheirus salmonis</name>
    <name type="common">Salmon louse</name>
    <name type="synonym">Caligus salmonis</name>
    <dbReference type="NCBI Taxonomy" id="72036"/>
    <lineage>
        <taxon>Eukaryota</taxon>
        <taxon>Metazoa</taxon>
        <taxon>Ecdysozoa</taxon>
        <taxon>Arthropoda</taxon>
        <taxon>Crustacea</taxon>
        <taxon>Multicrustacea</taxon>
        <taxon>Hexanauplia</taxon>
        <taxon>Copepoda</taxon>
        <taxon>Siphonostomatoida</taxon>
        <taxon>Caligidae</taxon>
        <taxon>Lepeophtheirus</taxon>
    </lineage>
</organism>
<keyword evidence="4" id="KW-0560">Oxidoreductase</keyword>
<dbReference type="GO" id="GO:0000785">
    <property type="term" value="C:chromatin"/>
    <property type="evidence" value="ECO:0007669"/>
    <property type="project" value="TreeGrafter"/>
</dbReference>
<keyword evidence="2" id="KW-0408">Iron</keyword>
<reference evidence="4" key="1">
    <citation type="submission" date="2021-02" db="EMBL/GenBank/DDBJ databases">
        <authorList>
            <person name="Bekaert M."/>
        </authorList>
    </citation>
    <scope>NUCLEOTIDE SEQUENCE</scope>
    <source>
        <strain evidence="4">IoA-00</strain>
    </source>
</reference>
<gene>
    <name evidence="4" type="ORF">LSAA_5467</name>
</gene>
<name>A0A7R8CIR6_LEPSM</name>
<dbReference type="AlphaFoldDB" id="A0A7R8CIR6"/>
<dbReference type="PROSITE" id="PS51183">
    <property type="entry name" value="JMJN"/>
    <property type="match status" value="1"/>
</dbReference>
<accession>A0A7R8CIR6</accession>
<dbReference type="SMART" id="SM00501">
    <property type="entry name" value="BRIGHT"/>
    <property type="match status" value="1"/>
</dbReference>
<dbReference type="GO" id="GO:0003677">
    <property type="term" value="F:DNA binding"/>
    <property type="evidence" value="ECO:0007669"/>
    <property type="project" value="InterPro"/>
</dbReference>
<dbReference type="GO" id="GO:0046872">
    <property type="term" value="F:metal ion binding"/>
    <property type="evidence" value="ECO:0007669"/>
    <property type="project" value="UniProtKB-KW"/>
</dbReference>
<dbReference type="GO" id="GO:0005634">
    <property type="term" value="C:nucleus"/>
    <property type="evidence" value="ECO:0007669"/>
    <property type="project" value="TreeGrafter"/>
</dbReference>
<dbReference type="InterPro" id="IPR036431">
    <property type="entry name" value="ARID_dom_sf"/>
</dbReference>
<dbReference type="EMBL" id="HG994593">
    <property type="protein sequence ID" value="CAF2835856.1"/>
    <property type="molecule type" value="Genomic_DNA"/>
</dbReference>
<feature type="region of interest" description="Disordered" evidence="3">
    <location>
        <begin position="1"/>
        <end position="25"/>
    </location>
</feature>
<dbReference type="SUPFAM" id="SSF46774">
    <property type="entry name" value="ARID-like"/>
    <property type="match status" value="1"/>
</dbReference>
<dbReference type="SMART" id="SM00545">
    <property type="entry name" value="JmjN"/>
    <property type="match status" value="1"/>
</dbReference>
<dbReference type="PANTHER" id="PTHR10694">
    <property type="entry name" value="LYSINE-SPECIFIC DEMETHYLASE"/>
    <property type="match status" value="1"/>
</dbReference>
<dbReference type="GO" id="GO:0034647">
    <property type="term" value="F:histone H3K4me/H3K4me2/H3K4me3 demethylase activity"/>
    <property type="evidence" value="ECO:0007669"/>
    <property type="project" value="UniProtKB-EC"/>
</dbReference>
<dbReference type="Pfam" id="PF01388">
    <property type="entry name" value="ARID"/>
    <property type="match status" value="1"/>
</dbReference>
<dbReference type="PANTHER" id="PTHR10694:SF33">
    <property type="entry name" value="LYSINE-SPECIFIC DEMETHYLASE 5"/>
    <property type="match status" value="1"/>
</dbReference>
<dbReference type="Proteomes" id="UP000675881">
    <property type="component" value="Chromosome 14"/>
</dbReference>
<evidence type="ECO:0000313" key="5">
    <source>
        <dbReference type="Proteomes" id="UP000675881"/>
    </source>
</evidence>
<evidence type="ECO:0000256" key="2">
    <source>
        <dbReference type="ARBA" id="ARBA00023004"/>
    </source>
</evidence>
<protein>
    <submittedName>
        <fullName evidence="4">KDM5</fullName>
        <ecNumber evidence="4">1.14.11.67</ecNumber>
    </submittedName>
</protein>
<proteinExistence type="predicted"/>
<dbReference type="EC" id="1.14.11.67" evidence="4"/>
<evidence type="ECO:0000313" key="4">
    <source>
        <dbReference type="EMBL" id="CAF2835856.1"/>
    </source>
</evidence>
<dbReference type="Pfam" id="PF02375">
    <property type="entry name" value="JmjN"/>
    <property type="match status" value="1"/>
</dbReference>
<feature type="compositionally biased region" description="Basic and acidic residues" evidence="3">
    <location>
        <begin position="159"/>
        <end position="184"/>
    </location>
</feature>
<evidence type="ECO:0000256" key="1">
    <source>
        <dbReference type="ARBA" id="ARBA00022723"/>
    </source>
</evidence>
<dbReference type="GO" id="GO:0006355">
    <property type="term" value="P:regulation of DNA-templated transcription"/>
    <property type="evidence" value="ECO:0007669"/>
    <property type="project" value="TreeGrafter"/>
</dbReference>
<sequence length="284" mass="32083">MTMEEDSGGGGGGGGDVSNDFAPPPECVVFEPTMEEWKDAMAYIDKIRPTAEKTGICKIRPPEEWQPPFAVDVDKLKFTPRIQRLNELEAHTQKRALDLYTLKKYVVKEGGFETTCQTKKWSTVASEMGYTSKVVPNLLKAHYERILFPLEIFEREEQKKAVKDEIKTEDDKEDEKESPNDKGGRRSKRYGENGWKTDSPDVTPTKENKSEESKPSPNSFSKELARLQFFGPGPKMAGLPSDKSQKEKTRGMKLSFDYDPLAKYMCQNCGKGDAEEQMLLCDGL</sequence>
<evidence type="ECO:0000256" key="3">
    <source>
        <dbReference type="SAM" id="MobiDB-lite"/>
    </source>
</evidence>
<dbReference type="PROSITE" id="PS51011">
    <property type="entry name" value="ARID"/>
    <property type="match status" value="1"/>
</dbReference>
<dbReference type="SMART" id="SM01014">
    <property type="entry name" value="ARID"/>
    <property type="match status" value="1"/>
</dbReference>
<dbReference type="Gene3D" id="2.60.120.650">
    <property type="entry name" value="Cupin"/>
    <property type="match status" value="1"/>
</dbReference>
<dbReference type="InterPro" id="IPR003349">
    <property type="entry name" value="JmjN"/>
</dbReference>
<feature type="compositionally biased region" description="Basic and acidic residues" evidence="3">
    <location>
        <begin position="204"/>
        <end position="214"/>
    </location>
</feature>
<dbReference type="OrthoDB" id="1678912at2759"/>
<keyword evidence="5" id="KW-1185">Reference proteome</keyword>
<dbReference type="InterPro" id="IPR001606">
    <property type="entry name" value="ARID_dom"/>
</dbReference>
<feature type="region of interest" description="Disordered" evidence="3">
    <location>
        <begin position="159"/>
        <end position="250"/>
    </location>
</feature>
<keyword evidence="1" id="KW-0479">Metal-binding</keyword>